<keyword evidence="1" id="KW-0732">Signal</keyword>
<dbReference type="RefSeq" id="WP_016919252.1">
    <property type="nucleotide sequence ID" value="NZ_CP044331.1"/>
</dbReference>
<dbReference type="AlphaFoldDB" id="A0A6B8M2J9"/>
<dbReference type="Proteomes" id="UP000422569">
    <property type="component" value="Chromosome"/>
</dbReference>
<name>A0A6B8M2J9_9HYPH</name>
<dbReference type="KEGG" id="mpar:F7D14_17410"/>
<reference evidence="2 3" key="1">
    <citation type="submission" date="2019-09" db="EMBL/GenBank/DDBJ databases">
        <title>Isolation and complete genome sequencing of Methylocystis species.</title>
        <authorList>
            <person name="Rumah B.L."/>
            <person name="Stead C.E."/>
            <person name="Stevens B.C."/>
            <person name="Minton N.P."/>
            <person name="Grosse-Honebrink A."/>
            <person name="Zhang Y."/>
        </authorList>
    </citation>
    <scope>NUCLEOTIDE SEQUENCE [LARGE SCALE GENOMIC DNA]</scope>
    <source>
        <strain evidence="2 3">BRCS2</strain>
    </source>
</reference>
<organism evidence="2 3">
    <name type="scientific">Methylocystis parvus</name>
    <dbReference type="NCBI Taxonomy" id="134"/>
    <lineage>
        <taxon>Bacteria</taxon>
        <taxon>Pseudomonadati</taxon>
        <taxon>Pseudomonadota</taxon>
        <taxon>Alphaproteobacteria</taxon>
        <taxon>Hyphomicrobiales</taxon>
        <taxon>Methylocystaceae</taxon>
        <taxon>Methylocystis</taxon>
    </lineage>
</organism>
<evidence type="ECO:0000313" key="3">
    <source>
        <dbReference type="Proteomes" id="UP000422569"/>
    </source>
</evidence>
<dbReference type="EMBL" id="CP044331">
    <property type="protein sequence ID" value="QGM99087.1"/>
    <property type="molecule type" value="Genomic_DNA"/>
</dbReference>
<evidence type="ECO:0000313" key="2">
    <source>
        <dbReference type="EMBL" id="QGM99087.1"/>
    </source>
</evidence>
<accession>A0A6B8M2J9</accession>
<feature type="signal peptide" evidence="1">
    <location>
        <begin position="1"/>
        <end position="36"/>
    </location>
</feature>
<evidence type="ECO:0008006" key="4">
    <source>
        <dbReference type="Google" id="ProtNLM"/>
    </source>
</evidence>
<feature type="chain" id="PRO_5025628350" description="UrcA family protein" evidence="1">
    <location>
        <begin position="37"/>
        <end position="115"/>
    </location>
</feature>
<gene>
    <name evidence="2" type="ORF">F7D14_17410</name>
</gene>
<keyword evidence="3" id="KW-1185">Reference proteome</keyword>
<protein>
    <recommendedName>
        <fullName evidence="4">UrcA family protein</fullName>
    </recommendedName>
</protein>
<sequence length="115" mass="12212">MNRNDANRRKFASRPLRAAVAVKIAFAIMAANVSFAAAKAVFHKTDANVPAVAASVSTVKPFILPVMDKAEAAPEAVAQRIEVAALQGCREIVTQTDEGYGVRGSVTRTVCRKAL</sequence>
<evidence type="ECO:0000256" key="1">
    <source>
        <dbReference type="SAM" id="SignalP"/>
    </source>
</evidence>
<proteinExistence type="predicted"/>